<dbReference type="InterPro" id="IPR050886">
    <property type="entry name" value="RNA-binding_reg"/>
</dbReference>
<feature type="domain" description="RRM" evidence="3">
    <location>
        <begin position="3"/>
        <end position="55"/>
    </location>
</feature>
<keyword evidence="4" id="KW-1185">Reference proteome</keyword>
<dbReference type="Pfam" id="PF00076">
    <property type="entry name" value="RRM_1"/>
    <property type="match status" value="1"/>
</dbReference>
<evidence type="ECO:0000256" key="2">
    <source>
        <dbReference type="PROSITE-ProRule" id="PRU00176"/>
    </source>
</evidence>
<sequence>MPPPSFVHGLGWDATTKTLASIFCQYGEIEEYRVIVDCNTGRSKGYGFAFLTDADRCPLPHATVAIGCHPPLRRTPISLGNLVFHGKAAIEIVSNPVQHDRTKYIEIDRHFIKEKINQDQICITYIRSSDHMVDILIKGLSSSSFSGLIDKMGLRDIFTSSLKGVLE</sequence>
<dbReference type="InParanoid" id="A0A6I9R9C2"/>
<evidence type="ECO:0000259" key="3">
    <source>
        <dbReference type="PROSITE" id="PS50102"/>
    </source>
</evidence>
<evidence type="ECO:0000313" key="5">
    <source>
        <dbReference type="RefSeq" id="XP_010922985.1"/>
    </source>
</evidence>
<proteinExistence type="predicted"/>
<keyword evidence="1 2" id="KW-0694">RNA-binding</keyword>
<dbReference type="AlphaFoldDB" id="A0A6I9R9C2"/>
<dbReference type="GO" id="GO:0005634">
    <property type="term" value="C:nucleus"/>
    <property type="evidence" value="ECO:0007669"/>
    <property type="project" value="TreeGrafter"/>
</dbReference>
<dbReference type="InterPro" id="IPR012677">
    <property type="entry name" value="Nucleotide-bd_a/b_plait_sf"/>
</dbReference>
<dbReference type="CDD" id="cd09272">
    <property type="entry name" value="RNase_HI_RT_Ty1"/>
    <property type="match status" value="1"/>
</dbReference>
<dbReference type="InterPro" id="IPR000504">
    <property type="entry name" value="RRM_dom"/>
</dbReference>
<evidence type="ECO:0000256" key="1">
    <source>
        <dbReference type="ARBA" id="ARBA00022884"/>
    </source>
</evidence>
<accession>A0A6I9R9C2</accession>
<reference evidence="5" key="1">
    <citation type="submission" date="2025-08" db="UniProtKB">
        <authorList>
            <consortium name="RefSeq"/>
        </authorList>
    </citation>
    <scope>IDENTIFICATION</scope>
</reference>
<evidence type="ECO:0000313" key="4">
    <source>
        <dbReference type="Proteomes" id="UP000504607"/>
    </source>
</evidence>
<dbReference type="PANTHER" id="PTHR48024">
    <property type="entry name" value="GEO13361P1-RELATED"/>
    <property type="match status" value="1"/>
</dbReference>
<dbReference type="RefSeq" id="XP_010922985.1">
    <property type="nucleotide sequence ID" value="XM_010924683.1"/>
</dbReference>
<dbReference type="OrthoDB" id="691565at2759"/>
<dbReference type="InterPro" id="IPR035979">
    <property type="entry name" value="RBD_domain_sf"/>
</dbReference>
<dbReference type="Gene3D" id="3.30.70.330">
    <property type="match status" value="1"/>
</dbReference>
<dbReference type="SUPFAM" id="SSF54928">
    <property type="entry name" value="RNA-binding domain, RBD"/>
    <property type="match status" value="1"/>
</dbReference>
<name>A0A6I9R9C2_ELAGV</name>
<dbReference type="PROSITE" id="PS50102">
    <property type="entry name" value="RRM"/>
    <property type="match status" value="1"/>
</dbReference>
<organism evidence="4 5">
    <name type="scientific">Elaeis guineensis var. tenera</name>
    <name type="common">Oil palm</name>
    <dbReference type="NCBI Taxonomy" id="51953"/>
    <lineage>
        <taxon>Eukaryota</taxon>
        <taxon>Viridiplantae</taxon>
        <taxon>Streptophyta</taxon>
        <taxon>Embryophyta</taxon>
        <taxon>Tracheophyta</taxon>
        <taxon>Spermatophyta</taxon>
        <taxon>Magnoliopsida</taxon>
        <taxon>Liliopsida</taxon>
        <taxon>Arecaceae</taxon>
        <taxon>Arecoideae</taxon>
        <taxon>Cocoseae</taxon>
        <taxon>Elaeidinae</taxon>
        <taxon>Elaeis</taxon>
    </lineage>
</organism>
<protein>
    <submittedName>
        <fullName evidence="5">UBP1-associated protein 2A-like</fullName>
    </submittedName>
</protein>
<gene>
    <name evidence="5" type="primary">LOC105046160</name>
</gene>
<dbReference type="PANTHER" id="PTHR48024:SF9">
    <property type="entry name" value="UBP1-ASSOCIATED PROTEINS 1A-RELATED"/>
    <property type="match status" value="1"/>
</dbReference>
<dbReference type="GO" id="GO:0003723">
    <property type="term" value="F:RNA binding"/>
    <property type="evidence" value="ECO:0007669"/>
    <property type="project" value="UniProtKB-UniRule"/>
</dbReference>
<dbReference type="Proteomes" id="UP000504607">
    <property type="component" value="Chromosome 5"/>
</dbReference>